<feature type="domain" description="RDD" evidence="7">
    <location>
        <begin position="9"/>
        <end position="134"/>
    </location>
</feature>
<keyword evidence="2" id="KW-1003">Cell membrane</keyword>
<reference evidence="8 9" key="1">
    <citation type="submission" date="2016-02" db="EMBL/GenBank/DDBJ databases">
        <authorList>
            <consortium name="Pathogen Informatics"/>
        </authorList>
    </citation>
    <scope>NUCLEOTIDE SEQUENCE [LARGE SCALE GENOMIC DNA]</scope>
    <source>
        <strain evidence="8 9">RC20</strain>
    </source>
</reference>
<sequence>MNFENVKLASINKRGLAFFVDEILTSFLFIIIYYDKIFSATTQEEAIVIASSLSFQYVILKVIYQSFFIWYYGATIGKMIFKIRCVSYENQNPNLSNSVLRAMVRIISEAVFYIGFIWAYFNPARQTWHDKVAKTLVVDIA</sequence>
<accession>A0A128EIU7</accession>
<dbReference type="GO" id="GO:0005886">
    <property type="term" value="C:plasma membrane"/>
    <property type="evidence" value="ECO:0007669"/>
    <property type="project" value="UniProtKB-SubCell"/>
</dbReference>
<dbReference type="RefSeq" id="WP_075531847.1">
    <property type="nucleotide sequence ID" value="NZ_CP053844.1"/>
</dbReference>
<dbReference type="Proteomes" id="UP000069632">
    <property type="component" value="Unassembled WGS sequence"/>
</dbReference>
<evidence type="ECO:0000313" key="8">
    <source>
        <dbReference type="EMBL" id="CZE47942.1"/>
    </source>
</evidence>
<dbReference type="InterPro" id="IPR051791">
    <property type="entry name" value="Pra-immunoreactive"/>
</dbReference>
<keyword evidence="9" id="KW-1185">Reference proteome</keyword>
<dbReference type="InterPro" id="IPR010432">
    <property type="entry name" value="RDD"/>
</dbReference>
<evidence type="ECO:0000256" key="2">
    <source>
        <dbReference type="ARBA" id="ARBA00022475"/>
    </source>
</evidence>
<name>A0A128EIU7_9BACT</name>
<organism evidence="8 9">
    <name type="scientific">Campylobacter geochelonis</name>
    <dbReference type="NCBI Taxonomy" id="1780362"/>
    <lineage>
        <taxon>Bacteria</taxon>
        <taxon>Pseudomonadati</taxon>
        <taxon>Campylobacterota</taxon>
        <taxon>Epsilonproteobacteria</taxon>
        <taxon>Campylobacterales</taxon>
        <taxon>Campylobacteraceae</taxon>
        <taxon>Campylobacter</taxon>
    </lineage>
</organism>
<evidence type="ECO:0000256" key="4">
    <source>
        <dbReference type="ARBA" id="ARBA00022989"/>
    </source>
</evidence>
<evidence type="ECO:0000256" key="1">
    <source>
        <dbReference type="ARBA" id="ARBA00004651"/>
    </source>
</evidence>
<dbReference type="Pfam" id="PF06271">
    <property type="entry name" value="RDD"/>
    <property type="match status" value="1"/>
</dbReference>
<feature type="transmembrane region" description="Helical" evidence="6">
    <location>
        <begin position="102"/>
        <end position="121"/>
    </location>
</feature>
<evidence type="ECO:0000256" key="3">
    <source>
        <dbReference type="ARBA" id="ARBA00022692"/>
    </source>
</evidence>
<evidence type="ECO:0000256" key="5">
    <source>
        <dbReference type="ARBA" id="ARBA00023136"/>
    </source>
</evidence>
<comment type="subcellular location">
    <subcellularLocation>
        <location evidence="1">Cell membrane</location>
        <topology evidence="1">Multi-pass membrane protein</topology>
    </subcellularLocation>
</comment>
<protein>
    <submittedName>
        <fullName evidence="8">RDD protein</fullName>
    </submittedName>
</protein>
<keyword evidence="4 6" id="KW-1133">Transmembrane helix</keyword>
<dbReference type="PANTHER" id="PTHR36115">
    <property type="entry name" value="PROLINE-RICH ANTIGEN HOMOLOG-RELATED"/>
    <property type="match status" value="1"/>
</dbReference>
<evidence type="ECO:0000313" key="9">
    <source>
        <dbReference type="Proteomes" id="UP000069632"/>
    </source>
</evidence>
<proteinExistence type="predicted"/>
<dbReference type="AlphaFoldDB" id="A0A128EIU7"/>
<evidence type="ECO:0000259" key="7">
    <source>
        <dbReference type="Pfam" id="PF06271"/>
    </source>
</evidence>
<keyword evidence="3 6" id="KW-0812">Transmembrane</keyword>
<gene>
    <name evidence="8" type="ORF">ERS672216_01139</name>
</gene>
<keyword evidence="5 6" id="KW-0472">Membrane</keyword>
<dbReference type="PANTHER" id="PTHR36115:SF4">
    <property type="entry name" value="MEMBRANE PROTEIN"/>
    <property type="match status" value="1"/>
</dbReference>
<dbReference type="OrthoDB" id="5358104at2"/>
<feature type="transmembrane region" description="Helical" evidence="6">
    <location>
        <begin position="46"/>
        <end position="72"/>
    </location>
</feature>
<evidence type="ECO:0000256" key="6">
    <source>
        <dbReference type="SAM" id="Phobius"/>
    </source>
</evidence>
<dbReference type="EMBL" id="FIZP01000005">
    <property type="protein sequence ID" value="CZE47942.1"/>
    <property type="molecule type" value="Genomic_DNA"/>
</dbReference>
<feature type="transmembrane region" description="Helical" evidence="6">
    <location>
        <begin position="15"/>
        <end position="34"/>
    </location>
</feature>